<evidence type="ECO:0000313" key="2">
    <source>
        <dbReference type="Proteomes" id="UP000186351"/>
    </source>
</evidence>
<name>A0A1B1S7A3_9BACT</name>
<keyword evidence="2" id="KW-1185">Reference proteome</keyword>
<accession>A0A1B1S7A3</accession>
<organism evidence="1 2">
    <name type="scientific">Muribaculum intestinale</name>
    <dbReference type="NCBI Taxonomy" id="1796646"/>
    <lineage>
        <taxon>Bacteria</taxon>
        <taxon>Pseudomonadati</taxon>
        <taxon>Bacteroidota</taxon>
        <taxon>Bacteroidia</taxon>
        <taxon>Bacteroidales</taxon>
        <taxon>Muribaculaceae</taxon>
        <taxon>Muribaculum</taxon>
    </lineage>
</organism>
<dbReference type="STRING" id="1796646.A4V02_02345"/>
<dbReference type="EMBL" id="CP015402">
    <property type="protein sequence ID" value="ANU62677.1"/>
    <property type="molecule type" value="Genomic_DNA"/>
</dbReference>
<sequence>MQPILTPLSLIIYENSSIIMSALTLDLDGMMAEWRLRAFPEAVNSGCDVMRFDGIDLDAHLQTRMQAWYDNLIRTAPLEMLAPVDIAARVEVEILSDGTGWFLLPDDVVRLSYLLLPGWSSPALIIPDGTIPGASLQLSGRQRSDHRTPVAVVTGRAVRVCSPAPTASPGSTVRPLSCHAVTDSPGIYRIDSLALSTIKPII</sequence>
<accession>A0A1Z2XEI3</accession>
<proteinExistence type="predicted"/>
<evidence type="ECO:0000313" key="1">
    <source>
        <dbReference type="EMBL" id="ANU62677.1"/>
    </source>
</evidence>
<reference evidence="2" key="1">
    <citation type="submission" date="2016-04" db="EMBL/GenBank/DDBJ databases">
        <title>Complete Genome Sequences of Twelve Strains of a Stable Defined Moderately Diverse Mouse Microbiota 2 (sDMDMm2).</title>
        <authorList>
            <person name="Uchimura Y."/>
            <person name="Wyss M."/>
            <person name="Brugiroux S."/>
            <person name="Limenitakis J.P."/>
            <person name="Stecher B."/>
            <person name="McCoy K.D."/>
            <person name="Macpherson A.J."/>
        </authorList>
    </citation>
    <scope>NUCLEOTIDE SEQUENCE [LARGE SCALE GENOMIC DNA]</scope>
    <source>
        <strain evidence="2">YL27</strain>
    </source>
</reference>
<dbReference type="AlphaFoldDB" id="A0A1B1S7A3"/>
<gene>
    <name evidence="1" type="ORF">A4V02_02345</name>
</gene>
<dbReference type="KEGG" id="pary:A4V02_02345"/>
<dbReference type="Proteomes" id="UP000186351">
    <property type="component" value="Chromosome"/>
</dbReference>
<protein>
    <submittedName>
        <fullName evidence="1">Uncharacterized protein</fullName>
    </submittedName>
</protein>